<name>A0AAD4SVF5_9MAGN</name>
<dbReference type="AlphaFoldDB" id="A0AAD4SVF5"/>
<sequence length="167" mass="19577">MPSNHDYQPYIIGSDYNQANQVSTLCLLWKCVKEDTHTQQPRNQLNHHHYTAILQYLFKIGEQWGGLVVTRMRSEIRQNISALVWEKFVYQKYFDGKTLLNLRMPQVLRSWLSWNSYKKLPSPNSKHFGIKLGKTSHKAKVYWVCVAWQVGCREILDKSLYGSLGIT</sequence>
<dbReference type="EMBL" id="JAJJMB010008779">
    <property type="protein sequence ID" value="KAI3920955.1"/>
    <property type="molecule type" value="Genomic_DNA"/>
</dbReference>
<gene>
    <name evidence="1" type="ORF">MKW98_027665</name>
</gene>
<comment type="caution">
    <text evidence="1">The sequence shown here is derived from an EMBL/GenBank/DDBJ whole genome shotgun (WGS) entry which is preliminary data.</text>
</comment>
<evidence type="ECO:0000313" key="1">
    <source>
        <dbReference type="EMBL" id="KAI3920955.1"/>
    </source>
</evidence>
<protein>
    <submittedName>
        <fullName evidence="1">Uncharacterized protein</fullName>
    </submittedName>
</protein>
<keyword evidence="2" id="KW-1185">Reference proteome</keyword>
<evidence type="ECO:0000313" key="2">
    <source>
        <dbReference type="Proteomes" id="UP001202328"/>
    </source>
</evidence>
<organism evidence="1 2">
    <name type="scientific">Papaver atlanticum</name>
    <dbReference type="NCBI Taxonomy" id="357466"/>
    <lineage>
        <taxon>Eukaryota</taxon>
        <taxon>Viridiplantae</taxon>
        <taxon>Streptophyta</taxon>
        <taxon>Embryophyta</taxon>
        <taxon>Tracheophyta</taxon>
        <taxon>Spermatophyta</taxon>
        <taxon>Magnoliopsida</taxon>
        <taxon>Ranunculales</taxon>
        <taxon>Papaveraceae</taxon>
        <taxon>Papaveroideae</taxon>
        <taxon>Papaver</taxon>
    </lineage>
</organism>
<reference evidence="1" key="1">
    <citation type="submission" date="2022-04" db="EMBL/GenBank/DDBJ databases">
        <title>A functionally conserved STORR gene fusion in Papaver species that diverged 16.8 million years ago.</title>
        <authorList>
            <person name="Catania T."/>
        </authorList>
    </citation>
    <scope>NUCLEOTIDE SEQUENCE</scope>
    <source>
        <strain evidence="1">S-188037</strain>
    </source>
</reference>
<accession>A0AAD4SVF5</accession>
<dbReference type="Proteomes" id="UP001202328">
    <property type="component" value="Unassembled WGS sequence"/>
</dbReference>
<proteinExistence type="predicted"/>